<dbReference type="NCBIfam" id="TIGR00229">
    <property type="entry name" value="sensory_box"/>
    <property type="match status" value="1"/>
</dbReference>
<dbReference type="InterPro" id="IPR003594">
    <property type="entry name" value="HATPase_dom"/>
</dbReference>
<protein>
    <recommendedName>
        <fullName evidence="2">histidine kinase</fullName>
        <ecNumber evidence="2">2.7.13.3</ecNumber>
    </recommendedName>
</protein>
<dbReference type="InterPro" id="IPR036097">
    <property type="entry name" value="HisK_dim/P_sf"/>
</dbReference>
<evidence type="ECO:0000256" key="3">
    <source>
        <dbReference type="ARBA" id="ARBA00022553"/>
    </source>
</evidence>
<dbReference type="Gene3D" id="3.30.450.20">
    <property type="entry name" value="PAS domain"/>
    <property type="match status" value="1"/>
</dbReference>
<dbReference type="PROSITE" id="PS50113">
    <property type="entry name" value="PAC"/>
    <property type="match status" value="1"/>
</dbReference>
<keyword evidence="5" id="KW-0418">Kinase</keyword>
<dbReference type="InterPro" id="IPR004358">
    <property type="entry name" value="Sig_transdc_His_kin-like_C"/>
</dbReference>
<dbReference type="GO" id="GO:0005524">
    <property type="term" value="F:ATP binding"/>
    <property type="evidence" value="ECO:0007669"/>
    <property type="project" value="UniProtKB-KW"/>
</dbReference>
<keyword evidence="6" id="KW-0902">Two-component regulatory system</keyword>
<dbReference type="SUPFAM" id="SSF47384">
    <property type="entry name" value="Homodimeric domain of signal transducing histidine kinase"/>
    <property type="match status" value="1"/>
</dbReference>
<keyword evidence="3" id="KW-0597">Phosphoprotein</keyword>
<dbReference type="SMART" id="SM00065">
    <property type="entry name" value="GAF"/>
    <property type="match status" value="1"/>
</dbReference>
<dbReference type="InterPro" id="IPR000014">
    <property type="entry name" value="PAS"/>
</dbReference>
<dbReference type="SMART" id="SM00388">
    <property type="entry name" value="HisKA"/>
    <property type="match status" value="1"/>
</dbReference>
<dbReference type="PRINTS" id="PR00344">
    <property type="entry name" value="BCTRLSENSOR"/>
</dbReference>
<dbReference type="EMBL" id="JBHTAS010000001">
    <property type="protein sequence ID" value="MFC7138867.1"/>
    <property type="molecule type" value="Genomic_DNA"/>
</dbReference>
<dbReference type="GO" id="GO:0000160">
    <property type="term" value="P:phosphorelay signal transduction system"/>
    <property type="evidence" value="ECO:0007669"/>
    <property type="project" value="UniProtKB-KW"/>
</dbReference>
<dbReference type="GeneID" id="78819111"/>
<dbReference type="Gene3D" id="1.10.287.130">
    <property type="match status" value="1"/>
</dbReference>
<evidence type="ECO:0000256" key="5">
    <source>
        <dbReference type="ARBA" id="ARBA00022777"/>
    </source>
</evidence>
<dbReference type="SUPFAM" id="SSF55874">
    <property type="entry name" value="ATPase domain of HSP90 chaperone/DNA topoisomerase II/histidine kinase"/>
    <property type="match status" value="1"/>
</dbReference>
<dbReference type="SMART" id="SM00086">
    <property type="entry name" value="PAC"/>
    <property type="match status" value="1"/>
</dbReference>
<gene>
    <name evidence="10" type="ORF">ACFQMA_03325</name>
</gene>
<evidence type="ECO:0000313" key="10">
    <source>
        <dbReference type="EMBL" id="MFC7138867.1"/>
    </source>
</evidence>
<evidence type="ECO:0000313" key="11">
    <source>
        <dbReference type="Proteomes" id="UP001596432"/>
    </source>
</evidence>
<dbReference type="InterPro" id="IPR029016">
    <property type="entry name" value="GAF-like_dom_sf"/>
</dbReference>
<dbReference type="InterPro" id="IPR003018">
    <property type="entry name" value="GAF"/>
</dbReference>
<evidence type="ECO:0000256" key="4">
    <source>
        <dbReference type="ARBA" id="ARBA00022679"/>
    </source>
</evidence>
<sequence length="491" mass="53195">MTDEDPDGVSGHDIVDQAPVGITRFDASREGSPVVYANDRFLEMTGYAAAEVVGRDWLALRGEETAAESVAALRDAVAASERATVELRNYRADGTPFWNRVRVAPLRDGADEVTEFVAFHEDVTAEKRHEATLEALHAVATRLQTEETVDAVCERTVDAAATVLDFDMCTILIRDGDWLVPRATSAGAPSDGSRRMGLDQGLAGKTYRTQEPQVVDDVADDEDSDPAKDIYRSGISVPFGEGGVFQAVQTETGAFDERDVELTELLVTHTASAIGRIEREQELQRQNERLEAFADVVSHDLRNPLTVLGGSLQMAEETGEREHFERGRRALERMEQLIDDLLSLARTGDAQAETAVDLATAAAESWDGVETGEALVSIETAATIRCREGRLRQLLENLFRNAAEHTTGAVTVTVGDLPDGAGFFVEDDGPGIPAEDRERVFDSGYSTAADGTGLGLSIVREIAEAHGWDVVLTESERGGARFELTGVETLT</sequence>
<dbReference type="InterPro" id="IPR003661">
    <property type="entry name" value="HisK_dim/P_dom"/>
</dbReference>
<feature type="domain" description="Histidine kinase" evidence="7">
    <location>
        <begin position="296"/>
        <end position="485"/>
    </location>
</feature>
<dbReference type="PROSITE" id="PS50112">
    <property type="entry name" value="PAS"/>
    <property type="match status" value="1"/>
</dbReference>
<name>A0ABD5XUS6_9EURY</name>
<evidence type="ECO:0000256" key="2">
    <source>
        <dbReference type="ARBA" id="ARBA00012438"/>
    </source>
</evidence>
<dbReference type="PROSITE" id="PS50109">
    <property type="entry name" value="HIS_KIN"/>
    <property type="match status" value="1"/>
</dbReference>
<dbReference type="InterPro" id="IPR035965">
    <property type="entry name" value="PAS-like_dom_sf"/>
</dbReference>
<dbReference type="Pfam" id="PF13426">
    <property type="entry name" value="PAS_9"/>
    <property type="match status" value="1"/>
</dbReference>
<evidence type="ECO:0000256" key="1">
    <source>
        <dbReference type="ARBA" id="ARBA00000085"/>
    </source>
</evidence>
<dbReference type="Proteomes" id="UP001596432">
    <property type="component" value="Unassembled WGS sequence"/>
</dbReference>
<feature type="domain" description="PAS" evidence="8">
    <location>
        <begin position="14"/>
        <end position="80"/>
    </location>
</feature>
<dbReference type="EC" id="2.7.13.3" evidence="2"/>
<dbReference type="CDD" id="cd00130">
    <property type="entry name" value="PAS"/>
    <property type="match status" value="1"/>
</dbReference>
<dbReference type="RefSeq" id="WP_274324469.1">
    <property type="nucleotide sequence ID" value="NZ_CP118158.1"/>
</dbReference>
<dbReference type="InterPro" id="IPR036890">
    <property type="entry name" value="HATPase_C_sf"/>
</dbReference>
<keyword evidence="10" id="KW-0067">ATP-binding</keyword>
<dbReference type="InterPro" id="IPR000700">
    <property type="entry name" value="PAS-assoc_C"/>
</dbReference>
<evidence type="ECO:0000259" key="9">
    <source>
        <dbReference type="PROSITE" id="PS50113"/>
    </source>
</evidence>
<dbReference type="SMART" id="SM00387">
    <property type="entry name" value="HATPase_c"/>
    <property type="match status" value="1"/>
</dbReference>
<dbReference type="InterPro" id="IPR050736">
    <property type="entry name" value="Sensor_HK_Regulatory"/>
</dbReference>
<organism evidence="10 11">
    <name type="scientific">Halosimplex aquaticum</name>
    <dbReference type="NCBI Taxonomy" id="3026162"/>
    <lineage>
        <taxon>Archaea</taxon>
        <taxon>Methanobacteriati</taxon>
        <taxon>Methanobacteriota</taxon>
        <taxon>Stenosarchaea group</taxon>
        <taxon>Halobacteria</taxon>
        <taxon>Halobacteriales</taxon>
        <taxon>Haloarculaceae</taxon>
        <taxon>Halosimplex</taxon>
    </lineage>
</organism>
<evidence type="ECO:0000259" key="7">
    <source>
        <dbReference type="PROSITE" id="PS50109"/>
    </source>
</evidence>
<comment type="catalytic activity">
    <reaction evidence="1">
        <text>ATP + protein L-histidine = ADP + protein N-phospho-L-histidine.</text>
        <dbReference type="EC" id="2.7.13.3"/>
    </reaction>
</comment>
<dbReference type="AlphaFoldDB" id="A0ABD5XUS6"/>
<dbReference type="CDD" id="cd00082">
    <property type="entry name" value="HisKA"/>
    <property type="match status" value="1"/>
</dbReference>
<keyword evidence="4" id="KW-0808">Transferase</keyword>
<dbReference type="Pfam" id="PF00512">
    <property type="entry name" value="HisKA"/>
    <property type="match status" value="1"/>
</dbReference>
<dbReference type="GO" id="GO:0004673">
    <property type="term" value="F:protein histidine kinase activity"/>
    <property type="evidence" value="ECO:0007669"/>
    <property type="project" value="UniProtKB-EC"/>
</dbReference>
<dbReference type="PANTHER" id="PTHR43711:SF1">
    <property type="entry name" value="HISTIDINE KINASE 1"/>
    <property type="match status" value="1"/>
</dbReference>
<dbReference type="PANTHER" id="PTHR43711">
    <property type="entry name" value="TWO-COMPONENT HISTIDINE KINASE"/>
    <property type="match status" value="1"/>
</dbReference>
<proteinExistence type="predicted"/>
<dbReference type="Gene3D" id="3.30.565.10">
    <property type="entry name" value="Histidine kinase-like ATPase, C-terminal domain"/>
    <property type="match status" value="1"/>
</dbReference>
<dbReference type="SUPFAM" id="SSF55785">
    <property type="entry name" value="PYP-like sensor domain (PAS domain)"/>
    <property type="match status" value="1"/>
</dbReference>
<evidence type="ECO:0000259" key="8">
    <source>
        <dbReference type="PROSITE" id="PS50112"/>
    </source>
</evidence>
<feature type="domain" description="PAC" evidence="9">
    <location>
        <begin position="83"/>
        <end position="135"/>
    </location>
</feature>
<evidence type="ECO:0000256" key="6">
    <source>
        <dbReference type="ARBA" id="ARBA00023012"/>
    </source>
</evidence>
<keyword evidence="11" id="KW-1185">Reference proteome</keyword>
<dbReference type="Pfam" id="PF13185">
    <property type="entry name" value="GAF_2"/>
    <property type="match status" value="1"/>
</dbReference>
<dbReference type="CDD" id="cd00075">
    <property type="entry name" value="HATPase"/>
    <property type="match status" value="1"/>
</dbReference>
<dbReference type="InterPro" id="IPR001610">
    <property type="entry name" value="PAC"/>
</dbReference>
<dbReference type="SUPFAM" id="SSF55781">
    <property type="entry name" value="GAF domain-like"/>
    <property type="match status" value="1"/>
</dbReference>
<dbReference type="Gene3D" id="3.30.450.40">
    <property type="match status" value="1"/>
</dbReference>
<dbReference type="InterPro" id="IPR005467">
    <property type="entry name" value="His_kinase_dom"/>
</dbReference>
<dbReference type="Pfam" id="PF02518">
    <property type="entry name" value="HATPase_c"/>
    <property type="match status" value="1"/>
</dbReference>
<reference evidence="10 11" key="1">
    <citation type="journal article" date="2019" name="Int. J. Syst. Evol. Microbiol.">
        <title>The Global Catalogue of Microorganisms (GCM) 10K type strain sequencing project: providing services to taxonomists for standard genome sequencing and annotation.</title>
        <authorList>
            <consortium name="The Broad Institute Genomics Platform"/>
            <consortium name="The Broad Institute Genome Sequencing Center for Infectious Disease"/>
            <person name="Wu L."/>
            <person name="Ma J."/>
        </authorList>
    </citation>
    <scope>NUCLEOTIDE SEQUENCE [LARGE SCALE GENOMIC DNA]</scope>
    <source>
        <strain evidence="10 11">XZYJT29</strain>
    </source>
</reference>
<accession>A0ABD5XUS6</accession>
<keyword evidence="10" id="KW-0547">Nucleotide-binding</keyword>
<comment type="caution">
    <text evidence="10">The sequence shown here is derived from an EMBL/GenBank/DDBJ whole genome shotgun (WGS) entry which is preliminary data.</text>
</comment>